<evidence type="ECO:0000256" key="1">
    <source>
        <dbReference type="ARBA" id="ARBA00022614"/>
    </source>
</evidence>
<dbReference type="STRING" id="1280837.A0A316VCK5"/>
<evidence type="ECO:0000313" key="6">
    <source>
        <dbReference type="Proteomes" id="UP000245771"/>
    </source>
</evidence>
<feature type="region of interest" description="Disordered" evidence="4">
    <location>
        <begin position="383"/>
        <end position="655"/>
    </location>
</feature>
<dbReference type="InParanoid" id="A0A316VCK5"/>
<feature type="compositionally biased region" description="Polar residues" evidence="4">
    <location>
        <begin position="467"/>
        <end position="476"/>
    </location>
</feature>
<evidence type="ECO:0000313" key="5">
    <source>
        <dbReference type="EMBL" id="PWN33721.1"/>
    </source>
</evidence>
<dbReference type="PANTHER" id="PTHR11375">
    <property type="entry name" value="ACIDIC LEUCINE-RICH NUCLEAR PHOSPHOPROTEIN 32"/>
    <property type="match status" value="1"/>
</dbReference>
<keyword evidence="2" id="KW-0677">Repeat</keyword>
<protein>
    <submittedName>
        <fullName evidence="5">L domain-like protein</fullName>
    </submittedName>
</protein>
<dbReference type="InterPro" id="IPR001611">
    <property type="entry name" value="Leu-rich_rpt"/>
</dbReference>
<proteinExistence type="inferred from homology"/>
<feature type="compositionally biased region" description="Basic and acidic residues" evidence="4">
    <location>
        <begin position="537"/>
        <end position="550"/>
    </location>
</feature>
<feature type="compositionally biased region" description="Basic residues" evidence="4">
    <location>
        <begin position="508"/>
        <end position="521"/>
    </location>
</feature>
<dbReference type="EMBL" id="KZ819604">
    <property type="protein sequence ID" value="PWN33721.1"/>
    <property type="molecule type" value="Genomic_DNA"/>
</dbReference>
<name>A0A316VCK5_9BASI</name>
<dbReference type="GO" id="GO:0042393">
    <property type="term" value="F:histone binding"/>
    <property type="evidence" value="ECO:0007669"/>
    <property type="project" value="TreeGrafter"/>
</dbReference>
<feature type="region of interest" description="Disordered" evidence="4">
    <location>
        <begin position="1"/>
        <end position="71"/>
    </location>
</feature>
<feature type="compositionally biased region" description="Basic and acidic residues" evidence="4">
    <location>
        <begin position="634"/>
        <end position="643"/>
    </location>
</feature>
<dbReference type="InterPro" id="IPR045081">
    <property type="entry name" value="AN32"/>
</dbReference>
<feature type="compositionally biased region" description="Basic and acidic residues" evidence="4">
    <location>
        <begin position="477"/>
        <end position="507"/>
    </location>
</feature>
<dbReference type="Pfam" id="PF13855">
    <property type="entry name" value="LRR_8"/>
    <property type="match status" value="1"/>
</dbReference>
<reference evidence="5 6" key="1">
    <citation type="journal article" date="2018" name="Mol. Biol. Evol.">
        <title>Broad Genomic Sampling Reveals a Smut Pathogenic Ancestry of the Fungal Clade Ustilaginomycotina.</title>
        <authorList>
            <person name="Kijpornyongpan T."/>
            <person name="Mondo S.J."/>
            <person name="Barry K."/>
            <person name="Sandor L."/>
            <person name="Lee J."/>
            <person name="Lipzen A."/>
            <person name="Pangilinan J."/>
            <person name="LaButti K."/>
            <person name="Hainaut M."/>
            <person name="Henrissat B."/>
            <person name="Grigoriev I.V."/>
            <person name="Spatafora J.W."/>
            <person name="Aime M.C."/>
        </authorList>
    </citation>
    <scope>NUCLEOTIDE SEQUENCE [LARGE SCALE GENOMIC DNA]</scope>
    <source>
        <strain evidence="5 6">MCA 3882</strain>
    </source>
</reference>
<dbReference type="SUPFAM" id="SSF52058">
    <property type="entry name" value="L domain-like"/>
    <property type="match status" value="1"/>
</dbReference>
<feature type="region of interest" description="Disordered" evidence="4">
    <location>
        <begin position="667"/>
        <end position="711"/>
    </location>
</feature>
<dbReference type="PROSITE" id="PS51450">
    <property type="entry name" value="LRR"/>
    <property type="match status" value="1"/>
</dbReference>
<evidence type="ECO:0000256" key="3">
    <source>
        <dbReference type="ARBA" id="ARBA00025777"/>
    </source>
</evidence>
<dbReference type="Gene3D" id="3.80.10.10">
    <property type="entry name" value="Ribonuclease Inhibitor"/>
    <property type="match status" value="2"/>
</dbReference>
<evidence type="ECO:0000256" key="4">
    <source>
        <dbReference type="SAM" id="MobiDB-lite"/>
    </source>
</evidence>
<dbReference type="RefSeq" id="XP_025354023.1">
    <property type="nucleotide sequence ID" value="XM_025500486.1"/>
</dbReference>
<dbReference type="InterPro" id="IPR032675">
    <property type="entry name" value="LRR_dom_sf"/>
</dbReference>
<sequence length="711" mass="78089">MVGQHGETSRSGAQRGRSGPSRNRNGGNAANDRREQDKQSTTAKAAKEVEEEEEEDVVTERARLDISGNPLPPVEGLIEAFSQLNNLQRLDMSDMKASEENDNPNGLETLQWMSRAVAKSRSRSKNSSSVFGQQLTWLKFSGNPSLGEHAGKDAWEGLDQFSKLTVLNASSCDLPVPPPSSTLLAWQSLGALVLGHNAIDSIPHFPSMPQLNTIVLSHNQITSLPRDMPANLPGLKKLSITHNKLQWTKNESPLPDFSLCSHLREVRISGNIELKRLPNHISGWGKGVGKDSKGTGLETFEAGDCGLEDWTSIAPLMQANEDTQNGNVAETNDAIHPSRKRRVRGLITLSLRGNEVTKAEDYREKVLEAHPALRVLDSVKLQVDKKKEDESSTEVHNEETKVERDSGAKASKDVESHRYKATQNRQSVPLAKAREDALQPSTGPKGARPQHVKRGEEKESAGEYSQRDASSTNRQPRGQDRNMAKDRKVPEKTKAHDHTAEAEEASRKKPHKRGGRGKKKKSAEEADEEASNSIKDPFLRSVEKSEKGKADEEDEQMARIRARAGPSVSDVPKKPKKKDNKARNDTANIAKDKKTDASTKPSSLEPEKTKKRKAWDEDAGTVETSEQNMPSKKGKIEEKDVNKKQPLKADQAPKEVTSVAGVVNVAKKRNGEEKRKAKVPFNVAKKPDSKIGWGGPGKTSEPSIGLGGAWS</sequence>
<dbReference type="AlphaFoldDB" id="A0A316VCK5"/>
<dbReference type="GeneID" id="37022267"/>
<feature type="compositionally biased region" description="Basic and acidic residues" evidence="4">
    <location>
        <begin position="383"/>
        <end position="418"/>
    </location>
</feature>
<keyword evidence="6" id="KW-1185">Reference proteome</keyword>
<feature type="compositionally biased region" description="Low complexity" evidence="4">
    <location>
        <begin position="15"/>
        <end position="30"/>
    </location>
</feature>
<accession>A0A316VCK5</accession>
<dbReference type="PANTHER" id="PTHR11375:SF0">
    <property type="entry name" value="ACIDIC LEUCINE-RICH NUCLEAR PHOSPHOPROTEIN 32 FAMILY MEMBER A"/>
    <property type="match status" value="1"/>
</dbReference>
<dbReference type="GO" id="GO:0005634">
    <property type="term" value="C:nucleus"/>
    <property type="evidence" value="ECO:0007669"/>
    <property type="project" value="TreeGrafter"/>
</dbReference>
<evidence type="ECO:0000256" key="2">
    <source>
        <dbReference type="ARBA" id="ARBA00022737"/>
    </source>
</evidence>
<dbReference type="Proteomes" id="UP000245771">
    <property type="component" value="Unassembled WGS sequence"/>
</dbReference>
<gene>
    <name evidence="5" type="ORF">FA14DRAFT_173488</name>
</gene>
<organism evidence="5 6">
    <name type="scientific">Meira miltonrushii</name>
    <dbReference type="NCBI Taxonomy" id="1280837"/>
    <lineage>
        <taxon>Eukaryota</taxon>
        <taxon>Fungi</taxon>
        <taxon>Dikarya</taxon>
        <taxon>Basidiomycota</taxon>
        <taxon>Ustilaginomycotina</taxon>
        <taxon>Exobasidiomycetes</taxon>
        <taxon>Exobasidiales</taxon>
        <taxon>Brachybasidiaceae</taxon>
        <taxon>Meira</taxon>
    </lineage>
</organism>
<keyword evidence="1" id="KW-0433">Leucine-rich repeat</keyword>
<dbReference type="OrthoDB" id="1517790at2759"/>
<comment type="similarity">
    <text evidence="3">Belongs to the ANP32 family.</text>
</comment>